<dbReference type="InterPro" id="IPR038723">
    <property type="entry name" value="ArnR1-like_HTH"/>
</dbReference>
<dbReference type="Pfam" id="PF14947">
    <property type="entry name" value="HTH_45"/>
    <property type="match status" value="1"/>
</dbReference>
<dbReference type="Gene3D" id="1.10.10.10">
    <property type="entry name" value="Winged helix-like DNA-binding domain superfamily/Winged helix DNA-binding domain"/>
    <property type="match status" value="1"/>
</dbReference>
<evidence type="ECO:0000313" key="2">
    <source>
        <dbReference type="EMBL" id="GAG54103.1"/>
    </source>
</evidence>
<comment type="caution">
    <text evidence="2">The sequence shown here is derived from an EMBL/GenBank/DDBJ whole genome shotgun (WGS) entry which is preliminary data.</text>
</comment>
<feature type="domain" description="ArnR1-like winged helix-turn-helix" evidence="1">
    <location>
        <begin position="2"/>
        <end position="72"/>
    </location>
</feature>
<sequence>AAILTEIKNGTPIPVTIIYGDIPSWMTLKKILENLASTGYIEEQLDKETKNNYTITEKGTNVLNYLNTLNETIEPKLTH</sequence>
<gene>
    <name evidence="2" type="ORF">S01H4_13131</name>
</gene>
<dbReference type="InterPro" id="IPR036388">
    <property type="entry name" value="WH-like_DNA-bd_sf"/>
</dbReference>
<dbReference type="SUPFAM" id="SSF46785">
    <property type="entry name" value="Winged helix' DNA-binding domain"/>
    <property type="match status" value="1"/>
</dbReference>
<accession>X0Z0U3</accession>
<organism evidence="2">
    <name type="scientific">marine sediment metagenome</name>
    <dbReference type="NCBI Taxonomy" id="412755"/>
    <lineage>
        <taxon>unclassified sequences</taxon>
        <taxon>metagenomes</taxon>
        <taxon>ecological metagenomes</taxon>
    </lineage>
</organism>
<proteinExistence type="predicted"/>
<dbReference type="InterPro" id="IPR036390">
    <property type="entry name" value="WH_DNA-bd_sf"/>
</dbReference>
<reference evidence="2" key="1">
    <citation type="journal article" date="2014" name="Front. Microbiol.">
        <title>High frequency of phylogenetically diverse reductive dehalogenase-homologous genes in deep subseafloor sedimentary metagenomes.</title>
        <authorList>
            <person name="Kawai M."/>
            <person name="Futagami T."/>
            <person name="Toyoda A."/>
            <person name="Takaki Y."/>
            <person name="Nishi S."/>
            <person name="Hori S."/>
            <person name="Arai W."/>
            <person name="Tsubouchi T."/>
            <person name="Morono Y."/>
            <person name="Uchiyama I."/>
            <person name="Ito T."/>
            <person name="Fujiyama A."/>
            <person name="Inagaki F."/>
            <person name="Takami H."/>
        </authorList>
    </citation>
    <scope>NUCLEOTIDE SEQUENCE</scope>
    <source>
        <strain evidence="2">Expedition CK06-06</strain>
    </source>
</reference>
<protein>
    <recommendedName>
        <fullName evidence="1">ArnR1-like winged helix-turn-helix domain-containing protein</fullName>
    </recommendedName>
</protein>
<dbReference type="EMBL" id="BART01005796">
    <property type="protein sequence ID" value="GAG54103.1"/>
    <property type="molecule type" value="Genomic_DNA"/>
</dbReference>
<name>X0Z0U3_9ZZZZ</name>
<feature type="non-terminal residue" evidence="2">
    <location>
        <position position="1"/>
    </location>
</feature>
<evidence type="ECO:0000259" key="1">
    <source>
        <dbReference type="Pfam" id="PF14947"/>
    </source>
</evidence>
<dbReference type="AlphaFoldDB" id="X0Z0U3"/>